<evidence type="ECO:0008006" key="3">
    <source>
        <dbReference type="Google" id="ProtNLM"/>
    </source>
</evidence>
<organism evidence="1 2">
    <name type="scientific">Daphnia magna</name>
    <dbReference type="NCBI Taxonomy" id="35525"/>
    <lineage>
        <taxon>Eukaryota</taxon>
        <taxon>Metazoa</taxon>
        <taxon>Ecdysozoa</taxon>
        <taxon>Arthropoda</taxon>
        <taxon>Crustacea</taxon>
        <taxon>Branchiopoda</taxon>
        <taxon>Diplostraca</taxon>
        <taxon>Cladocera</taxon>
        <taxon>Anomopoda</taxon>
        <taxon>Daphniidae</taxon>
        <taxon>Daphnia</taxon>
    </lineage>
</organism>
<dbReference type="Gene3D" id="2.40.70.10">
    <property type="entry name" value="Acid Proteases"/>
    <property type="match status" value="1"/>
</dbReference>
<evidence type="ECO:0000313" key="2">
    <source>
        <dbReference type="Proteomes" id="UP001234178"/>
    </source>
</evidence>
<gene>
    <name evidence="1" type="ORF">OUZ56_017152</name>
</gene>
<protein>
    <recommendedName>
        <fullName evidence="3">Peptidase A2 domain-containing protein</fullName>
    </recommendedName>
</protein>
<accession>A0ABR0ASB6</accession>
<reference evidence="1 2" key="1">
    <citation type="journal article" date="2023" name="Nucleic Acids Res.">
        <title>The hologenome of Daphnia magna reveals possible DNA methylation and microbiome-mediated evolution of the host genome.</title>
        <authorList>
            <person name="Chaturvedi A."/>
            <person name="Li X."/>
            <person name="Dhandapani V."/>
            <person name="Marshall H."/>
            <person name="Kissane S."/>
            <person name="Cuenca-Cambronero M."/>
            <person name="Asole G."/>
            <person name="Calvet F."/>
            <person name="Ruiz-Romero M."/>
            <person name="Marangio P."/>
            <person name="Guigo R."/>
            <person name="Rago D."/>
            <person name="Mirbahai L."/>
            <person name="Eastwood N."/>
            <person name="Colbourne J.K."/>
            <person name="Zhou J."/>
            <person name="Mallon E."/>
            <person name="Orsini L."/>
        </authorList>
    </citation>
    <scope>NUCLEOTIDE SEQUENCE [LARGE SCALE GENOMIC DNA]</scope>
    <source>
        <strain evidence="1">LRV0_1</strain>
    </source>
</reference>
<proteinExistence type="predicted"/>
<comment type="caution">
    <text evidence="1">The sequence shown here is derived from an EMBL/GenBank/DDBJ whole genome shotgun (WGS) entry which is preliminary data.</text>
</comment>
<evidence type="ECO:0000313" key="1">
    <source>
        <dbReference type="EMBL" id="KAK4027989.1"/>
    </source>
</evidence>
<dbReference type="SUPFAM" id="SSF50630">
    <property type="entry name" value="Acid proteases"/>
    <property type="match status" value="1"/>
</dbReference>
<dbReference type="EMBL" id="JAOYFB010000038">
    <property type="protein sequence ID" value="KAK4027989.1"/>
    <property type="molecule type" value="Genomic_DNA"/>
</dbReference>
<dbReference type="Proteomes" id="UP001234178">
    <property type="component" value="Unassembled WGS sequence"/>
</dbReference>
<keyword evidence="2" id="KW-1185">Reference proteome</keyword>
<dbReference type="InterPro" id="IPR021109">
    <property type="entry name" value="Peptidase_aspartic_dom_sf"/>
</dbReference>
<name>A0ABR0ASB6_9CRUS</name>
<sequence length="222" mass="24800">MLNFDGTNLIKEPVFCDEVNAAVIDTGAAVTVISPELLKKTQFVQQPWDGSGIFLANDSLTFTTHGEAEIMVTHKNRYVKGKAIVKAMSGIELLMGKDFLQQFGSIPINYQVEKPLLTMVSSKLEFQEAENTEESGEASETDAAIEKMDQKVEKLLDNLKSRIGKNLQEDHRSEVLKILNNFISCFAFSEDDLGHCTLMEHNTGVILQFSSFLIRGPRRNEP</sequence>